<evidence type="ECO:0000256" key="2">
    <source>
        <dbReference type="ARBA" id="ARBA00022679"/>
    </source>
</evidence>
<dbReference type="InterPro" id="IPR040758">
    <property type="entry name" value="PrmC_N"/>
</dbReference>
<evidence type="ECO:0000259" key="5">
    <source>
        <dbReference type="Pfam" id="PF13847"/>
    </source>
</evidence>
<dbReference type="InterPro" id="IPR004556">
    <property type="entry name" value="HemK-like"/>
</dbReference>
<feature type="domain" description="Methyltransferase" evidence="5">
    <location>
        <begin position="110"/>
        <end position="181"/>
    </location>
</feature>
<dbReference type="EC" id="2.1.1.297" evidence="4"/>
<dbReference type="Pfam" id="PF13847">
    <property type="entry name" value="Methyltransf_31"/>
    <property type="match status" value="1"/>
</dbReference>
<sequence>MIAQALTAAVQRLASISDTPRLDAELLMAHALGVSRETLLLSRLDAPIPDTFEALLARRAAGEPVAYITGRRAFWSIELEVGPGVLVPRPDTETLIETALAHFGQEGPARILDLGTGSGALLLAALAQWPEATGIGVDRSEAALAVARANADRLGFAARASFRTGDWAEGLDEHFDLLLCNPPYVETGADLPRDVRDWEPHEALFAGPDGLDDYRRLAPMVAGLLRPGGLACFEIGADQGESAARLFAAQGLTVALHRDLGGRPRCLAVTIDRV</sequence>
<dbReference type="Gene3D" id="1.10.8.10">
    <property type="entry name" value="DNA helicase RuvA subunit, C-terminal domain"/>
    <property type="match status" value="1"/>
</dbReference>
<evidence type="ECO:0000313" key="8">
    <source>
        <dbReference type="Proteomes" id="UP000594873"/>
    </source>
</evidence>
<comment type="similarity">
    <text evidence="4">Belongs to the protein N5-glutamine methyltransferase family. PrmC subfamily.</text>
</comment>
<dbReference type="AlphaFoldDB" id="A0A7T2GIZ6"/>
<proteinExistence type="inferred from homology"/>
<feature type="binding site" evidence="4">
    <location>
        <position position="167"/>
    </location>
    <ligand>
        <name>S-adenosyl-L-methionine</name>
        <dbReference type="ChEBI" id="CHEBI:59789"/>
    </ligand>
</feature>
<evidence type="ECO:0000256" key="4">
    <source>
        <dbReference type="HAMAP-Rule" id="MF_02126"/>
    </source>
</evidence>
<dbReference type="GO" id="GO:0102559">
    <property type="term" value="F:peptide chain release factor N(5)-glutamine methyltransferase activity"/>
    <property type="evidence" value="ECO:0007669"/>
    <property type="project" value="UniProtKB-EC"/>
</dbReference>
<dbReference type="RefSeq" id="WP_200971379.1">
    <property type="nucleotide sequence ID" value="NZ_CP065592.1"/>
</dbReference>
<accession>A0A7T2GIZ6</accession>
<feature type="binding site" evidence="4">
    <location>
        <position position="181"/>
    </location>
    <ligand>
        <name>S-adenosyl-L-methionine</name>
        <dbReference type="ChEBI" id="CHEBI:59789"/>
    </ligand>
</feature>
<evidence type="ECO:0000313" key="7">
    <source>
        <dbReference type="EMBL" id="QPQ54748.1"/>
    </source>
</evidence>
<dbReference type="InterPro" id="IPR019874">
    <property type="entry name" value="RF_methyltr_PrmC"/>
</dbReference>
<dbReference type="PANTHER" id="PTHR18895:SF74">
    <property type="entry name" value="MTRF1L RELEASE FACTOR GLUTAMINE METHYLTRANSFERASE"/>
    <property type="match status" value="1"/>
</dbReference>
<dbReference type="NCBIfam" id="TIGR00536">
    <property type="entry name" value="hemK_fam"/>
    <property type="match status" value="1"/>
</dbReference>
<keyword evidence="8" id="KW-1185">Reference proteome</keyword>
<comment type="catalytic activity">
    <reaction evidence="4">
        <text>L-glutaminyl-[peptide chain release factor] + S-adenosyl-L-methionine = N(5)-methyl-L-glutaminyl-[peptide chain release factor] + S-adenosyl-L-homocysteine + H(+)</text>
        <dbReference type="Rhea" id="RHEA:42896"/>
        <dbReference type="Rhea" id="RHEA-COMP:10271"/>
        <dbReference type="Rhea" id="RHEA-COMP:10272"/>
        <dbReference type="ChEBI" id="CHEBI:15378"/>
        <dbReference type="ChEBI" id="CHEBI:30011"/>
        <dbReference type="ChEBI" id="CHEBI:57856"/>
        <dbReference type="ChEBI" id="CHEBI:59789"/>
        <dbReference type="ChEBI" id="CHEBI:61891"/>
        <dbReference type="EC" id="2.1.1.297"/>
    </reaction>
</comment>
<dbReference type="InterPro" id="IPR025714">
    <property type="entry name" value="Methyltranfer_dom"/>
</dbReference>
<organism evidence="7 8">
    <name type="scientific">Allosphingosinicella flava</name>
    <dbReference type="NCBI Taxonomy" id="2771430"/>
    <lineage>
        <taxon>Bacteria</taxon>
        <taxon>Pseudomonadati</taxon>
        <taxon>Pseudomonadota</taxon>
        <taxon>Alphaproteobacteria</taxon>
        <taxon>Sphingomonadales</taxon>
        <taxon>Sphingomonadaceae</taxon>
        <taxon>Allosphingosinicella</taxon>
    </lineage>
</organism>
<evidence type="ECO:0000259" key="6">
    <source>
        <dbReference type="Pfam" id="PF17827"/>
    </source>
</evidence>
<dbReference type="Pfam" id="PF17827">
    <property type="entry name" value="PrmC_N"/>
    <property type="match status" value="1"/>
</dbReference>
<comment type="function">
    <text evidence="4">Methylates the class 1 translation termination release factors RF1/PrfA and RF2/PrfB on the glutamine residue of the universally conserved GGQ motif.</text>
</comment>
<dbReference type="InterPro" id="IPR002052">
    <property type="entry name" value="DNA_methylase_N6_adenine_CS"/>
</dbReference>
<evidence type="ECO:0000256" key="1">
    <source>
        <dbReference type="ARBA" id="ARBA00022603"/>
    </source>
</evidence>
<gene>
    <name evidence="4 7" type="primary">prmC</name>
    <name evidence="7" type="ORF">IC614_10505</name>
</gene>
<dbReference type="NCBIfam" id="TIGR03534">
    <property type="entry name" value="RF_mod_PrmC"/>
    <property type="match status" value="1"/>
</dbReference>
<dbReference type="HAMAP" id="MF_02126">
    <property type="entry name" value="RF_methyltr_PrmC"/>
    <property type="match status" value="1"/>
</dbReference>
<dbReference type="InterPro" id="IPR029063">
    <property type="entry name" value="SAM-dependent_MTases_sf"/>
</dbReference>
<feature type="binding site" evidence="4">
    <location>
        <begin position="181"/>
        <end position="184"/>
    </location>
    <ligand>
        <name>substrate</name>
    </ligand>
</feature>
<dbReference type="CDD" id="cd02440">
    <property type="entry name" value="AdoMet_MTases"/>
    <property type="match status" value="1"/>
</dbReference>
<dbReference type="Gene3D" id="3.40.50.150">
    <property type="entry name" value="Vaccinia Virus protein VP39"/>
    <property type="match status" value="1"/>
</dbReference>
<keyword evidence="2 4" id="KW-0808">Transferase</keyword>
<dbReference type="KEGG" id="sflv:IC614_10505"/>
<dbReference type="PROSITE" id="PS00092">
    <property type="entry name" value="N6_MTASE"/>
    <property type="match status" value="1"/>
</dbReference>
<feature type="domain" description="Release factor glutamine methyltransferase N-terminal" evidence="6">
    <location>
        <begin position="4"/>
        <end position="70"/>
    </location>
</feature>
<feature type="binding site" evidence="4">
    <location>
        <position position="138"/>
    </location>
    <ligand>
        <name>S-adenosyl-L-methionine</name>
        <dbReference type="ChEBI" id="CHEBI:59789"/>
    </ligand>
</feature>
<dbReference type="EMBL" id="CP065592">
    <property type="protein sequence ID" value="QPQ54748.1"/>
    <property type="molecule type" value="Genomic_DNA"/>
</dbReference>
<keyword evidence="3 4" id="KW-0949">S-adenosyl-L-methionine</keyword>
<reference evidence="7 8" key="1">
    <citation type="submission" date="2020-11" db="EMBL/GenBank/DDBJ databases">
        <title>Genome seq and assembly of Sphingosinicella sp.</title>
        <authorList>
            <person name="Chhetri G."/>
        </authorList>
    </citation>
    <scope>NUCLEOTIDE SEQUENCE [LARGE SCALE GENOMIC DNA]</scope>
    <source>
        <strain evidence="7 8">UDD2</strain>
    </source>
</reference>
<dbReference type="SUPFAM" id="SSF53335">
    <property type="entry name" value="S-adenosyl-L-methionine-dependent methyltransferases"/>
    <property type="match status" value="1"/>
</dbReference>
<name>A0A7T2GIZ6_9SPHN</name>
<dbReference type="Proteomes" id="UP000594873">
    <property type="component" value="Chromosome"/>
</dbReference>
<evidence type="ECO:0000256" key="3">
    <source>
        <dbReference type="ARBA" id="ARBA00022691"/>
    </source>
</evidence>
<dbReference type="InterPro" id="IPR050320">
    <property type="entry name" value="N5-glutamine_MTase"/>
</dbReference>
<dbReference type="GO" id="GO:0032259">
    <property type="term" value="P:methylation"/>
    <property type="evidence" value="ECO:0007669"/>
    <property type="project" value="UniProtKB-KW"/>
</dbReference>
<dbReference type="PANTHER" id="PTHR18895">
    <property type="entry name" value="HEMK METHYLTRANSFERASE"/>
    <property type="match status" value="1"/>
</dbReference>
<dbReference type="GO" id="GO:0003676">
    <property type="term" value="F:nucleic acid binding"/>
    <property type="evidence" value="ECO:0007669"/>
    <property type="project" value="InterPro"/>
</dbReference>
<keyword evidence="1 4" id="KW-0489">Methyltransferase</keyword>
<protein>
    <recommendedName>
        <fullName evidence="4">Release factor glutamine methyltransferase</fullName>
        <shortName evidence="4">RF MTase</shortName>
        <ecNumber evidence="4">2.1.1.297</ecNumber>
    </recommendedName>
    <alternativeName>
        <fullName evidence="4">N5-glutamine methyltransferase PrmC</fullName>
    </alternativeName>
    <alternativeName>
        <fullName evidence="4">Protein-(glutamine-N5) MTase PrmC</fullName>
    </alternativeName>
    <alternativeName>
        <fullName evidence="4">Protein-glutamine N-methyltransferase PrmC</fullName>
    </alternativeName>
</protein>
<feature type="binding site" evidence="4">
    <location>
        <begin position="115"/>
        <end position="119"/>
    </location>
    <ligand>
        <name>S-adenosyl-L-methionine</name>
        <dbReference type="ChEBI" id="CHEBI:59789"/>
    </ligand>
</feature>